<dbReference type="RefSeq" id="WP_189248837.1">
    <property type="nucleotide sequence ID" value="NZ_BMQJ01000013.1"/>
</dbReference>
<name>A0ABQ2R4F8_9ACTN</name>
<dbReference type="Proteomes" id="UP000611554">
    <property type="component" value="Unassembled WGS sequence"/>
</dbReference>
<sequence length="55" mass="5885">MDVKDSALRAELDRRLVTLERDESGDPAHAPLAAADLWLLAAIVVALTVAGWVMA</sequence>
<feature type="transmembrane region" description="Helical" evidence="1">
    <location>
        <begin position="37"/>
        <end position="54"/>
    </location>
</feature>
<keyword evidence="1" id="KW-0812">Transmembrane</keyword>
<reference evidence="3" key="1">
    <citation type="journal article" date="2019" name="Int. J. Syst. Evol. Microbiol.">
        <title>The Global Catalogue of Microorganisms (GCM) 10K type strain sequencing project: providing services to taxonomists for standard genome sequencing and annotation.</title>
        <authorList>
            <consortium name="The Broad Institute Genomics Platform"/>
            <consortium name="The Broad Institute Genome Sequencing Center for Infectious Disease"/>
            <person name="Wu L."/>
            <person name="Ma J."/>
        </authorList>
    </citation>
    <scope>NUCLEOTIDE SEQUENCE [LARGE SCALE GENOMIC DNA]</scope>
    <source>
        <strain evidence="3">JCM 3115</strain>
    </source>
</reference>
<proteinExistence type="predicted"/>
<evidence type="ECO:0008006" key="4">
    <source>
        <dbReference type="Google" id="ProtNLM"/>
    </source>
</evidence>
<gene>
    <name evidence="2" type="ORF">GCM10010140_49280</name>
</gene>
<comment type="caution">
    <text evidence="2">The sequence shown here is derived from an EMBL/GenBank/DDBJ whole genome shotgun (WGS) entry which is preliminary data.</text>
</comment>
<dbReference type="EMBL" id="BMQJ01000013">
    <property type="protein sequence ID" value="GGQ13321.1"/>
    <property type="molecule type" value="Genomic_DNA"/>
</dbReference>
<evidence type="ECO:0000256" key="1">
    <source>
        <dbReference type="SAM" id="Phobius"/>
    </source>
</evidence>
<keyword evidence="3" id="KW-1185">Reference proteome</keyword>
<keyword evidence="1" id="KW-1133">Transmembrane helix</keyword>
<organism evidence="2 3">
    <name type="scientific">Streptosporangium pseudovulgare</name>
    <dbReference type="NCBI Taxonomy" id="35765"/>
    <lineage>
        <taxon>Bacteria</taxon>
        <taxon>Bacillati</taxon>
        <taxon>Actinomycetota</taxon>
        <taxon>Actinomycetes</taxon>
        <taxon>Streptosporangiales</taxon>
        <taxon>Streptosporangiaceae</taxon>
        <taxon>Streptosporangium</taxon>
    </lineage>
</organism>
<evidence type="ECO:0000313" key="3">
    <source>
        <dbReference type="Proteomes" id="UP000611554"/>
    </source>
</evidence>
<protein>
    <recommendedName>
        <fullName evidence="4">DUF3040 domain-containing protein</fullName>
    </recommendedName>
</protein>
<evidence type="ECO:0000313" key="2">
    <source>
        <dbReference type="EMBL" id="GGQ13321.1"/>
    </source>
</evidence>
<keyword evidence="1" id="KW-0472">Membrane</keyword>
<accession>A0ABQ2R4F8</accession>